<evidence type="ECO:0000256" key="7">
    <source>
        <dbReference type="ARBA" id="ARBA00023136"/>
    </source>
</evidence>
<dbReference type="SUPFAM" id="SSF81452">
    <property type="entry name" value="Cytochrome c oxidase subunit III-like"/>
    <property type="match status" value="1"/>
</dbReference>
<keyword evidence="4 8" id="KW-0812">Transmembrane</keyword>
<keyword evidence="5" id="KW-1278">Translocase</keyword>
<keyword evidence="8 11" id="KW-0496">Mitochondrion</keyword>
<dbReference type="InterPro" id="IPR013833">
    <property type="entry name" value="Cyt_c_oxidase_su3_a-hlx"/>
</dbReference>
<evidence type="ECO:0000256" key="8">
    <source>
        <dbReference type="RuleBase" id="RU003375"/>
    </source>
</evidence>
<evidence type="ECO:0000313" key="11">
    <source>
        <dbReference type="EMBL" id="AVX48190.1"/>
    </source>
</evidence>
<dbReference type="GO" id="GO:0006123">
    <property type="term" value="P:mitochondrial electron transport, cytochrome c to oxygen"/>
    <property type="evidence" value="ECO:0007669"/>
    <property type="project" value="TreeGrafter"/>
</dbReference>
<dbReference type="InterPro" id="IPR000298">
    <property type="entry name" value="Cyt_c_oxidase-like_su3"/>
</dbReference>
<dbReference type="Gene3D" id="1.10.287.70">
    <property type="match status" value="1"/>
</dbReference>
<evidence type="ECO:0000256" key="3">
    <source>
        <dbReference type="ARBA" id="ARBA00015944"/>
    </source>
</evidence>
<feature type="transmembrane region" description="Helical" evidence="9">
    <location>
        <begin position="117"/>
        <end position="137"/>
    </location>
</feature>
<comment type="similarity">
    <text evidence="2 8">Belongs to the cytochrome c oxidase subunit 3 family.</text>
</comment>
<dbReference type="Pfam" id="PF00510">
    <property type="entry name" value="COX3"/>
    <property type="match status" value="1"/>
</dbReference>
<evidence type="ECO:0000256" key="4">
    <source>
        <dbReference type="ARBA" id="ARBA00022692"/>
    </source>
</evidence>
<sequence>MTMFHFKIMKNVNHLNMVSTSATSATSAISARKLSTVASRPHHGYHLVDPSPWPALTRFCLLFLTTSLVLCFHQYSGGASLFTLAITALVLVSSLWWRDVVREGVGGFHTRKVKNGLHLGMMLFIWSERMFFIGLLWRTLHARLMPTVALGLTWPPLGIVPVEWTGLPKTNTLLLLRSYFTANRAKHRIDNNNHKLCKIMLGLTIALGLLFVYCQYLEYTGRPFTFSDSIFGSTFFITTGRHGIHVILGGIYLAVVLVLLKTSTRTNHIALDLRLLYWHFVDIVWVFVLILVYVWRGSQPTLEIQSCNDGYCTLRTILQNYSLELSKTTSLFL</sequence>
<dbReference type="AlphaFoldDB" id="A0A2R4PAU7"/>
<feature type="transmembrane region" description="Helical" evidence="9">
    <location>
        <begin position="243"/>
        <end position="263"/>
    </location>
</feature>
<evidence type="ECO:0000256" key="9">
    <source>
        <dbReference type="SAM" id="Phobius"/>
    </source>
</evidence>
<dbReference type="PANTHER" id="PTHR11403:SF7">
    <property type="entry name" value="CYTOCHROME C OXIDASE SUBUNIT 3"/>
    <property type="match status" value="1"/>
</dbReference>
<feature type="domain" description="Heme-copper oxidase subunit III family profile" evidence="10">
    <location>
        <begin position="41"/>
        <end position="297"/>
    </location>
</feature>
<dbReference type="GO" id="GO:0005739">
    <property type="term" value="C:mitochondrion"/>
    <property type="evidence" value="ECO:0007669"/>
    <property type="project" value="TreeGrafter"/>
</dbReference>
<dbReference type="InterPro" id="IPR024791">
    <property type="entry name" value="Cyt_c/ubiquinol_Oxase_su3"/>
</dbReference>
<feature type="transmembrane region" description="Helical" evidence="9">
    <location>
        <begin position="275"/>
        <end position="295"/>
    </location>
</feature>
<geneLocation type="mitochondrion" evidence="11"/>
<dbReference type="InterPro" id="IPR035973">
    <property type="entry name" value="Cyt_c_oxidase_su3-like_sf"/>
</dbReference>
<dbReference type="PANTHER" id="PTHR11403">
    <property type="entry name" value="CYTOCHROME C OXIDASE SUBUNIT III"/>
    <property type="match status" value="1"/>
</dbReference>
<feature type="transmembrane region" description="Helical" evidence="9">
    <location>
        <begin position="196"/>
        <end position="213"/>
    </location>
</feature>
<dbReference type="PROSITE" id="PS50253">
    <property type="entry name" value="COX3"/>
    <property type="match status" value="1"/>
</dbReference>
<dbReference type="CDD" id="cd01665">
    <property type="entry name" value="Cyt_c_Oxidase_III"/>
    <property type="match status" value="1"/>
</dbReference>
<dbReference type="GO" id="GO:0004129">
    <property type="term" value="F:cytochrome-c oxidase activity"/>
    <property type="evidence" value="ECO:0007669"/>
    <property type="project" value="InterPro"/>
</dbReference>
<reference evidence="11" key="1">
    <citation type="submission" date="2017-03" db="EMBL/GenBank/DDBJ databases">
        <title>Chloroplast and mitochondrial genomes in Hydrodictyaceae.</title>
        <authorList>
            <person name="McManus H.A."/>
            <person name="Fucikova K."/>
            <person name="Lewis L.A."/>
            <person name="Lewis P.O."/>
            <person name="Karol K.G."/>
        </authorList>
    </citation>
    <scope>NUCLEOTIDE SEQUENCE</scope>
</reference>
<gene>
    <name evidence="11" type="primary">cox3</name>
</gene>
<dbReference type="GO" id="GO:0016020">
    <property type="term" value="C:membrane"/>
    <property type="evidence" value="ECO:0007669"/>
    <property type="project" value="UniProtKB-SubCell"/>
</dbReference>
<proteinExistence type="inferred from homology"/>
<feature type="transmembrane region" description="Helical" evidence="9">
    <location>
        <begin position="79"/>
        <end position="97"/>
    </location>
</feature>
<dbReference type="EMBL" id="KY792707">
    <property type="protein sequence ID" value="AVX48190.1"/>
    <property type="molecule type" value="Genomic_DNA"/>
</dbReference>
<evidence type="ECO:0000256" key="2">
    <source>
        <dbReference type="ARBA" id="ARBA00010581"/>
    </source>
</evidence>
<dbReference type="InterPro" id="IPR033945">
    <property type="entry name" value="Cyt_c_oxase_su3_dom"/>
</dbReference>
<name>A0A2R4PAU7_9CHLO</name>
<evidence type="ECO:0000256" key="6">
    <source>
        <dbReference type="ARBA" id="ARBA00022989"/>
    </source>
</evidence>
<keyword evidence="7 9" id="KW-0472">Membrane</keyword>
<keyword evidence="6 9" id="KW-1133">Transmembrane helix</keyword>
<comment type="function">
    <text evidence="8">Component of the cytochrome c oxidase, the last enzyme in the mitochondrial electron transport chain which drives oxidative phosphorylation. The respiratory chain contains 3 multisubunit complexes succinate dehydrogenase (complex II, CII), ubiquinol-cytochrome c oxidoreductase (cytochrome b-c1 complex, complex III, CIII) and cytochrome c oxidase (complex IV, CIV), that cooperate to transfer electrons derived from NADH and succinate to molecular oxygen, creating an electrochemical gradient over the inner membrane that drives transmembrane transport and the ATP synthase. Cytochrome c oxidase is the component of the respiratory chain that catalyzes the reduction of oxygen to water. Electrons originating from reduced cytochrome c in the intermembrane space (IMS) are transferred via the dinuclear copper A center (CU(A)) of subunit 2 and heme A of subunit 1 to the active site in subunit 1, a binuclear center (BNC) formed by heme A3 and copper B (CU(B)). The BNC reduces molecular oxygen to 2 water molecules using 4 electrons from cytochrome c in the IMS and 4 protons from the mitochondrial matrix.</text>
</comment>
<evidence type="ECO:0000256" key="1">
    <source>
        <dbReference type="ARBA" id="ARBA00004141"/>
    </source>
</evidence>
<protein>
    <recommendedName>
        <fullName evidence="3 8">Cytochrome c oxidase subunit 3</fullName>
    </recommendedName>
</protein>
<comment type="subcellular location">
    <subcellularLocation>
        <location evidence="1">Membrane</location>
        <topology evidence="1">Multi-pass membrane protein</topology>
    </subcellularLocation>
</comment>
<organism evidence="11">
    <name type="scientific">Hariotina reticulata</name>
    <dbReference type="NCBI Taxonomy" id="183314"/>
    <lineage>
        <taxon>Eukaryota</taxon>
        <taxon>Viridiplantae</taxon>
        <taxon>Chlorophyta</taxon>
        <taxon>core chlorophytes</taxon>
        <taxon>Chlorophyceae</taxon>
        <taxon>CS clade</taxon>
        <taxon>Sphaeropleales</taxon>
        <taxon>Scenedesmaceae</taxon>
        <taxon>Hariotina</taxon>
    </lineage>
</organism>
<accession>A0A2R4PAU7</accession>
<dbReference type="Gene3D" id="1.20.120.80">
    <property type="entry name" value="Cytochrome c oxidase, subunit III, four-helix bundle"/>
    <property type="match status" value="1"/>
</dbReference>
<evidence type="ECO:0000259" key="10">
    <source>
        <dbReference type="PROSITE" id="PS50253"/>
    </source>
</evidence>
<evidence type="ECO:0000256" key="5">
    <source>
        <dbReference type="ARBA" id="ARBA00022967"/>
    </source>
</evidence>